<dbReference type="Proteomes" id="UP001300261">
    <property type="component" value="Unassembled WGS sequence"/>
</dbReference>
<gene>
    <name evidence="2" type="ORF">ON753_15565</name>
</gene>
<keyword evidence="1" id="KW-0472">Membrane</keyword>
<feature type="transmembrane region" description="Helical" evidence="1">
    <location>
        <begin position="76"/>
        <end position="95"/>
    </location>
</feature>
<feature type="transmembrane region" description="Helical" evidence="1">
    <location>
        <begin position="157"/>
        <end position="176"/>
    </location>
</feature>
<evidence type="ECO:0008006" key="4">
    <source>
        <dbReference type="Google" id="ProtNLM"/>
    </source>
</evidence>
<proteinExistence type="predicted"/>
<feature type="transmembrane region" description="Helical" evidence="1">
    <location>
        <begin position="25"/>
        <end position="42"/>
    </location>
</feature>
<dbReference type="RefSeq" id="WP_265963536.1">
    <property type="nucleotide sequence ID" value="NZ_JAPEVI010000003.1"/>
</dbReference>
<keyword evidence="3" id="KW-1185">Reference proteome</keyword>
<protein>
    <recommendedName>
        <fullName evidence="4">Ceramidase</fullName>
    </recommendedName>
</protein>
<evidence type="ECO:0000313" key="3">
    <source>
        <dbReference type="Proteomes" id="UP001300261"/>
    </source>
</evidence>
<feature type="transmembrane region" description="Helical" evidence="1">
    <location>
        <begin position="125"/>
        <end position="150"/>
    </location>
</feature>
<reference evidence="2 3" key="1">
    <citation type="journal article" date="2016" name="Int. J. Syst. Evol. Microbiol.">
        <title>Labrenzia salina sp. nov., isolated from the rhizosphere of the halophyte Arthrocnemum macrostachyum.</title>
        <authorList>
            <person name="Camacho M."/>
            <person name="Redondo-Gomez S."/>
            <person name="Rodriguez-Llorente I."/>
            <person name="Rohde M."/>
            <person name="Sproer C."/>
            <person name="Schumann P."/>
            <person name="Klenk H.P."/>
            <person name="Montero-Calasanz M.D.C."/>
        </authorList>
    </citation>
    <scope>NUCLEOTIDE SEQUENCE [LARGE SCALE GENOMIC DNA]</scope>
    <source>
        <strain evidence="2 3">DSM 29163</strain>
    </source>
</reference>
<feature type="transmembrane region" description="Helical" evidence="1">
    <location>
        <begin position="51"/>
        <end position="70"/>
    </location>
</feature>
<feature type="transmembrane region" description="Helical" evidence="1">
    <location>
        <begin position="102"/>
        <end position="119"/>
    </location>
</feature>
<keyword evidence="1" id="KW-0812">Transmembrane</keyword>
<sequence length="214" mass="23693">MALTDRIDYYCERIAPEFWSEPLNAVTNATFLVAALLAYLMWRRKTPDDTAGLLLIGIVFATGLGSFLFHTFATRWAMLADVIPIALFIHVYLFFALKRFLAMPWWAALAVVIGFFAASPPAAGLIAPLIGSSAGYVPALLAIFVVGALFCRRDAKLGMQVLQTGVVFAISLSFRIMDEPLCGQWEIGTHFLWHILNSIVLFALMRVLILHRAG</sequence>
<accession>A0ABT3R3D8</accession>
<organism evidence="2 3">
    <name type="scientific">Roseibium salinum</name>
    <dbReference type="NCBI Taxonomy" id="1604349"/>
    <lineage>
        <taxon>Bacteria</taxon>
        <taxon>Pseudomonadati</taxon>
        <taxon>Pseudomonadota</taxon>
        <taxon>Alphaproteobacteria</taxon>
        <taxon>Hyphomicrobiales</taxon>
        <taxon>Stappiaceae</taxon>
        <taxon>Roseibium</taxon>
    </lineage>
</organism>
<evidence type="ECO:0000256" key="1">
    <source>
        <dbReference type="SAM" id="Phobius"/>
    </source>
</evidence>
<name>A0ABT3R3D8_9HYPH</name>
<feature type="transmembrane region" description="Helical" evidence="1">
    <location>
        <begin position="191"/>
        <end position="209"/>
    </location>
</feature>
<evidence type="ECO:0000313" key="2">
    <source>
        <dbReference type="EMBL" id="MCX2723771.1"/>
    </source>
</evidence>
<dbReference type="EMBL" id="JAPEVI010000003">
    <property type="protein sequence ID" value="MCX2723771.1"/>
    <property type="molecule type" value="Genomic_DNA"/>
</dbReference>
<keyword evidence="1" id="KW-1133">Transmembrane helix</keyword>
<comment type="caution">
    <text evidence="2">The sequence shown here is derived from an EMBL/GenBank/DDBJ whole genome shotgun (WGS) entry which is preliminary data.</text>
</comment>